<sequence>MLPRVLFVLPFALFALAKECKTKDVMCCNSLQDAHHIENVLESIGIIDVITNFKKKVALQCQKAATLKDGTRRCFEHQVAVCCPDDDLYGGLIRTNCDHIVLQP</sequence>
<dbReference type="Proteomes" id="UP000790709">
    <property type="component" value="Unassembled WGS sequence"/>
</dbReference>
<name>A0ACB8BH82_9AGAM</name>
<evidence type="ECO:0000313" key="2">
    <source>
        <dbReference type="Proteomes" id="UP000790709"/>
    </source>
</evidence>
<protein>
    <submittedName>
        <fullName evidence="1">Uncharacterized protein</fullName>
    </submittedName>
</protein>
<dbReference type="EMBL" id="MU266408">
    <property type="protein sequence ID" value="KAH7925165.1"/>
    <property type="molecule type" value="Genomic_DNA"/>
</dbReference>
<accession>A0ACB8BH82</accession>
<evidence type="ECO:0000313" key="1">
    <source>
        <dbReference type="EMBL" id="KAH7925165.1"/>
    </source>
</evidence>
<proteinExistence type="predicted"/>
<gene>
    <name evidence="1" type="ORF">BV22DRAFT_1119734</name>
</gene>
<reference evidence="1" key="1">
    <citation type="journal article" date="2021" name="New Phytol.">
        <title>Evolutionary innovations through gain and loss of genes in the ectomycorrhizal Boletales.</title>
        <authorList>
            <person name="Wu G."/>
            <person name="Miyauchi S."/>
            <person name="Morin E."/>
            <person name="Kuo A."/>
            <person name="Drula E."/>
            <person name="Varga T."/>
            <person name="Kohler A."/>
            <person name="Feng B."/>
            <person name="Cao Y."/>
            <person name="Lipzen A."/>
            <person name="Daum C."/>
            <person name="Hundley H."/>
            <person name="Pangilinan J."/>
            <person name="Johnson J."/>
            <person name="Barry K."/>
            <person name="LaButti K."/>
            <person name="Ng V."/>
            <person name="Ahrendt S."/>
            <person name="Min B."/>
            <person name="Choi I.G."/>
            <person name="Park H."/>
            <person name="Plett J.M."/>
            <person name="Magnuson J."/>
            <person name="Spatafora J.W."/>
            <person name="Nagy L.G."/>
            <person name="Henrissat B."/>
            <person name="Grigoriev I.V."/>
            <person name="Yang Z.L."/>
            <person name="Xu J."/>
            <person name="Martin F.M."/>
        </authorList>
    </citation>
    <scope>NUCLEOTIDE SEQUENCE</scope>
    <source>
        <strain evidence="1">KUC20120723A-06</strain>
    </source>
</reference>
<comment type="caution">
    <text evidence="1">The sequence shown here is derived from an EMBL/GenBank/DDBJ whole genome shotgun (WGS) entry which is preliminary data.</text>
</comment>
<organism evidence="1 2">
    <name type="scientific">Leucogyrophana mollusca</name>
    <dbReference type="NCBI Taxonomy" id="85980"/>
    <lineage>
        <taxon>Eukaryota</taxon>
        <taxon>Fungi</taxon>
        <taxon>Dikarya</taxon>
        <taxon>Basidiomycota</taxon>
        <taxon>Agaricomycotina</taxon>
        <taxon>Agaricomycetes</taxon>
        <taxon>Agaricomycetidae</taxon>
        <taxon>Boletales</taxon>
        <taxon>Boletales incertae sedis</taxon>
        <taxon>Leucogyrophana</taxon>
    </lineage>
</organism>
<keyword evidence="2" id="KW-1185">Reference proteome</keyword>